<name>A0AAV2GNJ6_9ROSI</name>
<sequence length="154" mass="17836">MRGLKAPGVDGYPTLFYQNRWKQIGDSLVRLVSDCFHRPHRITDFNDTVLVLIPKKESTEMIAQFRPIGLCNVIYKSLAKCLANRIKPMMQQLVHKTQTSFVPGRHITDNIIILQEVLHSMRQKKGKCGHMVIKVDLAKAYDRLSWTFLRETLE</sequence>
<protein>
    <recommendedName>
        <fullName evidence="1">Reverse transcriptase domain-containing protein</fullName>
    </recommendedName>
</protein>
<evidence type="ECO:0000259" key="1">
    <source>
        <dbReference type="Pfam" id="PF00078"/>
    </source>
</evidence>
<reference evidence="2 3" key="1">
    <citation type="submission" date="2024-04" db="EMBL/GenBank/DDBJ databases">
        <authorList>
            <person name="Fracassetti M."/>
        </authorList>
    </citation>
    <scope>NUCLEOTIDE SEQUENCE [LARGE SCALE GENOMIC DNA]</scope>
</reference>
<proteinExistence type="predicted"/>
<dbReference type="InterPro" id="IPR000477">
    <property type="entry name" value="RT_dom"/>
</dbReference>
<keyword evidence="3" id="KW-1185">Reference proteome</keyword>
<accession>A0AAV2GNJ6</accession>
<dbReference type="AlphaFoldDB" id="A0AAV2GNJ6"/>
<evidence type="ECO:0000313" key="3">
    <source>
        <dbReference type="Proteomes" id="UP001497516"/>
    </source>
</evidence>
<dbReference type="PANTHER" id="PTHR19446">
    <property type="entry name" value="REVERSE TRANSCRIPTASES"/>
    <property type="match status" value="1"/>
</dbReference>
<evidence type="ECO:0000313" key="2">
    <source>
        <dbReference type="EMBL" id="CAL1411020.1"/>
    </source>
</evidence>
<feature type="domain" description="Reverse transcriptase" evidence="1">
    <location>
        <begin position="53"/>
        <end position="153"/>
    </location>
</feature>
<dbReference type="EMBL" id="OZ034822">
    <property type="protein sequence ID" value="CAL1411020.1"/>
    <property type="molecule type" value="Genomic_DNA"/>
</dbReference>
<dbReference type="SUPFAM" id="SSF56672">
    <property type="entry name" value="DNA/RNA polymerases"/>
    <property type="match status" value="1"/>
</dbReference>
<gene>
    <name evidence="2" type="ORF">LTRI10_LOCUS50398</name>
</gene>
<organism evidence="2 3">
    <name type="scientific">Linum trigynum</name>
    <dbReference type="NCBI Taxonomy" id="586398"/>
    <lineage>
        <taxon>Eukaryota</taxon>
        <taxon>Viridiplantae</taxon>
        <taxon>Streptophyta</taxon>
        <taxon>Embryophyta</taxon>
        <taxon>Tracheophyta</taxon>
        <taxon>Spermatophyta</taxon>
        <taxon>Magnoliopsida</taxon>
        <taxon>eudicotyledons</taxon>
        <taxon>Gunneridae</taxon>
        <taxon>Pentapetalae</taxon>
        <taxon>rosids</taxon>
        <taxon>fabids</taxon>
        <taxon>Malpighiales</taxon>
        <taxon>Linaceae</taxon>
        <taxon>Linum</taxon>
    </lineage>
</organism>
<dbReference type="Proteomes" id="UP001497516">
    <property type="component" value="Chromosome 9"/>
</dbReference>
<dbReference type="Pfam" id="PF00078">
    <property type="entry name" value="RVT_1"/>
    <property type="match status" value="1"/>
</dbReference>
<dbReference type="CDD" id="cd01650">
    <property type="entry name" value="RT_nLTR_like"/>
    <property type="match status" value="1"/>
</dbReference>
<dbReference type="InterPro" id="IPR043502">
    <property type="entry name" value="DNA/RNA_pol_sf"/>
</dbReference>